<comment type="caution">
    <text evidence="7">The sequence shown here is derived from an EMBL/GenBank/DDBJ whole genome shotgun (WGS) entry which is preliminary data.</text>
</comment>
<evidence type="ECO:0000256" key="6">
    <source>
        <dbReference type="ARBA" id="ARBA00044538"/>
    </source>
</evidence>
<dbReference type="SUPFAM" id="SSF118010">
    <property type="entry name" value="TM1457-like"/>
    <property type="match status" value="1"/>
</dbReference>
<dbReference type="Gene3D" id="3.30.70.1490">
    <property type="entry name" value="Cysteine protease Prp"/>
    <property type="match status" value="1"/>
</dbReference>
<keyword evidence="4" id="KW-0788">Thiol protease</keyword>
<dbReference type="InterPro" id="IPR036764">
    <property type="entry name" value="Peptidase_Prp_sf"/>
</dbReference>
<dbReference type="PANTHER" id="PTHR39178">
    <property type="entry name" value="HYPOTHETICAL RIBOSOME-ASSOCIATED PROTEIN"/>
    <property type="match status" value="1"/>
</dbReference>
<dbReference type="PANTHER" id="PTHR39178:SF1">
    <property type="entry name" value="RIBOSOMAL-PROCESSING CYSTEINE PROTEASE PRP"/>
    <property type="match status" value="1"/>
</dbReference>
<organism evidence="7 8">
    <name type="scientific">Sporolactobacillus shoreae</name>
    <dbReference type="NCBI Taxonomy" id="1465501"/>
    <lineage>
        <taxon>Bacteria</taxon>
        <taxon>Bacillati</taxon>
        <taxon>Bacillota</taxon>
        <taxon>Bacilli</taxon>
        <taxon>Bacillales</taxon>
        <taxon>Sporolactobacillaceae</taxon>
        <taxon>Sporolactobacillus</taxon>
    </lineage>
</organism>
<evidence type="ECO:0000256" key="3">
    <source>
        <dbReference type="ARBA" id="ARBA00022801"/>
    </source>
</evidence>
<accession>A0A4Z0GQH1</accession>
<dbReference type="EMBL" id="SRJD01000003">
    <property type="protein sequence ID" value="TGA99493.1"/>
    <property type="molecule type" value="Genomic_DNA"/>
</dbReference>
<gene>
    <name evidence="7" type="ORF">E4665_03980</name>
</gene>
<proteinExistence type="inferred from homology"/>
<protein>
    <recommendedName>
        <fullName evidence="6">Ribosomal processing cysteine protease Prp</fullName>
    </recommendedName>
</protein>
<dbReference type="OrthoDB" id="48998at2"/>
<evidence type="ECO:0000256" key="4">
    <source>
        <dbReference type="ARBA" id="ARBA00022807"/>
    </source>
</evidence>
<evidence type="ECO:0000313" key="8">
    <source>
        <dbReference type="Proteomes" id="UP000298347"/>
    </source>
</evidence>
<dbReference type="Proteomes" id="UP000298347">
    <property type="component" value="Unassembled WGS sequence"/>
</dbReference>
<dbReference type="GO" id="GO:0008234">
    <property type="term" value="F:cysteine-type peptidase activity"/>
    <property type="evidence" value="ECO:0007669"/>
    <property type="project" value="UniProtKB-KW"/>
</dbReference>
<evidence type="ECO:0000313" key="7">
    <source>
        <dbReference type="EMBL" id="TGA99493.1"/>
    </source>
</evidence>
<dbReference type="GO" id="GO:0006508">
    <property type="term" value="P:proteolysis"/>
    <property type="evidence" value="ECO:0007669"/>
    <property type="project" value="UniProtKB-KW"/>
</dbReference>
<dbReference type="InterPro" id="IPR007422">
    <property type="entry name" value="Peptidase_Prp"/>
</dbReference>
<keyword evidence="2 7" id="KW-0645">Protease</keyword>
<dbReference type="CDD" id="cd16332">
    <property type="entry name" value="Prp-like"/>
    <property type="match status" value="1"/>
</dbReference>
<evidence type="ECO:0000256" key="1">
    <source>
        <dbReference type="ARBA" id="ARBA00022517"/>
    </source>
</evidence>
<dbReference type="AlphaFoldDB" id="A0A4Z0GQH1"/>
<keyword evidence="8" id="KW-1185">Reference proteome</keyword>
<keyword evidence="1" id="KW-0690">Ribosome biogenesis</keyword>
<sequence>MITLRVDRESDGRITGFLMQGHAGSGPHGFDLVCAGASAVSFGALNAVEELADVELSVRQSPDGGFLLCSLPAGSDQGDRAKAQLIMEAMLVSMRTIEESYGKYIHIIDKGGTDHVET</sequence>
<dbReference type="NCBIfam" id="NF011126">
    <property type="entry name" value="PRK14553.1-6"/>
    <property type="match status" value="1"/>
</dbReference>
<dbReference type="GO" id="GO:0042254">
    <property type="term" value="P:ribosome biogenesis"/>
    <property type="evidence" value="ECO:0007669"/>
    <property type="project" value="UniProtKB-KW"/>
</dbReference>
<name>A0A4Z0GQH1_9BACL</name>
<reference evidence="7 8" key="1">
    <citation type="journal article" date="2015" name="Int. J. Syst. Evol. Microbiol.">
        <title>Sporolactobacillus shoreae sp. nov. and Sporolactobacillus spathodeae sp. nov., two spore-forming lactic acid bacteria isolated from tree barks in Thailand.</title>
        <authorList>
            <person name="Thamacharoensuk T."/>
            <person name="Kitahara M."/>
            <person name="Ohkuma M."/>
            <person name="Thongchul N."/>
            <person name="Tanasupawat S."/>
        </authorList>
    </citation>
    <scope>NUCLEOTIDE SEQUENCE [LARGE SCALE GENOMIC DNA]</scope>
    <source>
        <strain evidence="7 8">BK92</strain>
    </source>
</reference>
<dbReference type="Pfam" id="PF04327">
    <property type="entry name" value="Peptidase_Prp"/>
    <property type="match status" value="1"/>
</dbReference>
<keyword evidence="3" id="KW-0378">Hydrolase</keyword>
<dbReference type="RefSeq" id="WP_135347516.1">
    <property type="nucleotide sequence ID" value="NZ_SRJD01000003.1"/>
</dbReference>
<evidence type="ECO:0000256" key="2">
    <source>
        <dbReference type="ARBA" id="ARBA00022670"/>
    </source>
</evidence>
<comment type="similarity">
    <text evidence="5">Belongs to the Prp family.</text>
</comment>
<evidence type="ECO:0000256" key="5">
    <source>
        <dbReference type="ARBA" id="ARBA00044503"/>
    </source>
</evidence>